<dbReference type="SUPFAM" id="SSF50729">
    <property type="entry name" value="PH domain-like"/>
    <property type="match status" value="1"/>
</dbReference>
<evidence type="ECO:0000313" key="6">
    <source>
        <dbReference type="Proteomes" id="UP000250572"/>
    </source>
</evidence>
<feature type="compositionally biased region" description="Acidic residues" evidence="2">
    <location>
        <begin position="920"/>
        <end position="932"/>
    </location>
</feature>
<dbReference type="InterPro" id="IPR055251">
    <property type="entry name" value="SOS1_NGEF_PH"/>
</dbReference>
<feature type="region of interest" description="Disordered" evidence="2">
    <location>
        <begin position="1265"/>
        <end position="1288"/>
    </location>
</feature>
<feature type="compositionally biased region" description="Acidic residues" evidence="2">
    <location>
        <begin position="867"/>
        <end position="876"/>
    </location>
</feature>
<organism evidence="5 6">
    <name type="scientific">Gambusia affinis</name>
    <name type="common">Western mosquitofish</name>
    <name type="synonym">Heterandria affinis</name>
    <dbReference type="NCBI Taxonomy" id="33528"/>
    <lineage>
        <taxon>Eukaryota</taxon>
        <taxon>Metazoa</taxon>
        <taxon>Chordata</taxon>
        <taxon>Craniata</taxon>
        <taxon>Vertebrata</taxon>
        <taxon>Euteleostomi</taxon>
        <taxon>Actinopterygii</taxon>
        <taxon>Neopterygii</taxon>
        <taxon>Teleostei</taxon>
        <taxon>Neoteleostei</taxon>
        <taxon>Acanthomorphata</taxon>
        <taxon>Ovalentaria</taxon>
        <taxon>Atherinomorphae</taxon>
        <taxon>Cyprinodontiformes</taxon>
        <taxon>Poeciliidae</taxon>
        <taxon>Poeciliinae</taxon>
        <taxon>Gambusia</taxon>
    </lineage>
</organism>
<evidence type="ECO:0000259" key="3">
    <source>
        <dbReference type="PROSITE" id="PS50003"/>
    </source>
</evidence>
<dbReference type="InterPro" id="IPR001849">
    <property type="entry name" value="PH_domain"/>
</dbReference>
<feature type="compositionally biased region" description="Low complexity" evidence="2">
    <location>
        <begin position="1425"/>
        <end position="1436"/>
    </location>
</feature>
<dbReference type="SUPFAM" id="SSF48065">
    <property type="entry name" value="DBL homology domain (DH-domain)"/>
    <property type="match status" value="1"/>
</dbReference>
<feature type="region of interest" description="Disordered" evidence="2">
    <location>
        <begin position="970"/>
        <end position="1036"/>
    </location>
</feature>
<evidence type="ECO:0000259" key="4">
    <source>
        <dbReference type="PROSITE" id="PS50010"/>
    </source>
</evidence>
<feature type="region of interest" description="Disordered" evidence="2">
    <location>
        <begin position="1131"/>
        <end position="1157"/>
    </location>
</feature>
<dbReference type="EMBL" id="NHOQ01000862">
    <property type="protein sequence ID" value="PWA28326.1"/>
    <property type="molecule type" value="Genomic_DNA"/>
</dbReference>
<dbReference type="GO" id="GO:2000114">
    <property type="term" value="P:regulation of establishment of cell polarity"/>
    <property type="evidence" value="ECO:0007669"/>
    <property type="project" value="TreeGrafter"/>
</dbReference>
<feature type="region of interest" description="Disordered" evidence="2">
    <location>
        <begin position="767"/>
        <end position="787"/>
    </location>
</feature>
<feature type="compositionally biased region" description="Polar residues" evidence="2">
    <location>
        <begin position="976"/>
        <end position="985"/>
    </location>
</feature>
<feature type="compositionally biased region" description="Basic and acidic residues" evidence="2">
    <location>
        <begin position="691"/>
        <end position="707"/>
    </location>
</feature>
<feature type="region of interest" description="Disordered" evidence="2">
    <location>
        <begin position="1538"/>
        <end position="1573"/>
    </location>
</feature>
<feature type="compositionally biased region" description="Basic and acidic residues" evidence="2">
    <location>
        <begin position="1138"/>
        <end position="1157"/>
    </location>
</feature>
<sequence>SADALTSDLRCSERRKPTETVQTCSNVCYQTCIPDHNASLLSKTTQTGGEVFYLRRTGETSNNKLRDIKGGTAAGQATSDKPAIGSVIGVRYRARRLLNSDLVFLWKQLDQLFEDFHIELGSVSVLDQRDKLLMGTSAETEQKNRSNTEKQEVRPQSSVPIGWAPHHLNCFRKMLRFRLFLGSMKETCGQGDDRRTTESPRLSIASISSDERAPSATPSDPSDPPASGQRPLSLISTLSSGSGSSRDDCVAPPPESSGVDLNQNPSPEKRGRSFIHNKNNNNKASTPSRASSRRQPVLPFVGATMVPDPKLKYLDRIVLEIIETERMYVRDLKIIVEDYLAHIIDESDLSNQPKLVCDLFGNIEDIYEFNSELLQDLERCDNDPVAIASCFVSKSEDFDIYTQYCTSYPESVEALTKCMNNKSVAKFFRDRQASLKHSLPLGSYLLKPVQRILKYHLLLQEIAKHFGAQKEGYDVVEEALYTMTWVAWYINDMKRKHEHAVRLQEVQSLLVNWKGPDLTTYGELVLEGTFKVPRARHERTLFLFDRMLLITKRRGEHFVYKTHISSSTLLLIESAKDSLSFSVSHYKHLKQTHNVQAKTVEEKKLWAHHIKRIILENHQAAIPQKVSGSDSSTTSKTSTESQQLPALCFRRRKPFWRWTPSVRMTLLLFVLQRRRRPARYRYSPERLKKAATDEFPRDARQGRRQSEPTKQILKRNKGTDPLAVSMALWGRLAVVVDGCNVAACGVPQHAVSEDALAGDGRSLQGAISSSTLGSSSLGEPDGGEDEAGRLDDFLLEDEQVEDFVSSVLAAISCWQHTVQAFLSSAGTEAEKSCNAATKENGQLSEDELIGPEPTPEQSADALPQENPLEEPEDSEPEPSASSDPSVVPEVPQKSEDPEPAELPSSATFDSDSKTLSSAESSEDEREAPDDESSILPSSVLDKASAIAQHFNSIKRGSLAQDDARSLACLSPRLPSRTGSMLSLRSESADRPLRLNSNSSDPPEAFGGADLSLLSPRDDSLFEPDRSVRRRRDSTLSKQDQLLIGKIKSYYENAESQDASFGLRRRESLTYIPSGLVRSSVSRFNSIPSVETAQSDPPASATPQDVDPLSTEPAETKDLLLSSQSLDSLKSDLLSSDCEEPRRFRPTHDDLSEEEFRSSSEMIKIWQAMERQISRSQSEDREPSRSRETVKPSVSAGVSSLTWTKSCDPDQGNSDLSAVTEDSLNPSLPKTRTAALSRAGGQTGTSRCFGEQTVMLRATVPRVTQLRTEAGGDKPTEETEQTDDVDRAESKVRLLARRYSQRIRTASPAGPFSRKTLACVVEEKEGSGKPSLTLPLGPKVQSKSLPLSSVDPVQNPDAGAPLSPPPPTEGFSWPDVRELRSRYSSGGGRNQNRRMSRSSTIPDRMLDCGLRRHSSGSPGHLHDDGAPSGRPRGGRVAARAERSRRLHRANSLDPRLSLQPLGELQRIRRDRDPLDHGYYVAAEAPLTDDPEHKIIIMEKLPEPGNREPGQDDGYVQIRSPTSREKISIMAVIDRCRAYQESDDYRLRDDAKTAPPPSEQDESQKTRPDSGQKSIVKNLREKFQSQT</sequence>
<feature type="compositionally biased region" description="Polar residues" evidence="2">
    <location>
        <begin position="276"/>
        <end position="294"/>
    </location>
</feature>
<keyword evidence="1" id="KW-0597">Phosphoprotein</keyword>
<dbReference type="GO" id="GO:0005085">
    <property type="term" value="F:guanyl-nucleotide exchange factor activity"/>
    <property type="evidence" value="ECO:0007669"/>
    <property type="project" value="InterPro"/>
</dbReference>
<reference evidence="5 6" key="1">
    <citation type="journal article" date="2018" name="G3 (Bethesda)">
        <title>A High-Quality Reference Genome for the Invasive Mosquitofish Gambusia affinis Using a Chicago Library.</title>
        <authorList>
            <person name="Hoffberg S.L."/>
            <person name="Troendle N.J."/>
            <person name="Glenn T.C."/>
            <person name="Mahmud O."/>
            <person name="Louha S."/>
            <person name="Chalopin D."/>
            <person name="Bennetzen J.L."/>
            <person name="Mauricio R."/>
        </authorList>
    </citation>
    <scope>NUCLEOTIDE SEQUENCE [LARGE SCALE GENOMIC DNA]</scope>
    <source>
        <strain evidence="5">NE01/NJP1002.9</strain>
        <tissue evidence="5">Muscle</tissue>
    </source>
</reference>
<feature type="compositionally biased region" description="Polar residues" evidence="2">
    <location>
        <begin position="1195"/>
        <end position="1228"/>
    </location>
</feature>
<dbReference type="InterPro" id="IPR043324">
    <property type="entry name" value="PH_PLEKHG1_G2_G3"/>
</dbReference>
<keyword evidence="6" id="KW-1185">Reference proteome</keyword>
<feature type="compositionally biased region" description="Polar residues" evidence="2">
    <location>
        <begin position="1087"/>
        <end position="1102"/>
    </location>
</feature>
<feature type="domain" description="PH" evidence="3">
    <location>
        <begin position="517"/>
        <end position="615"/>
    </location>
</feature>
<dbReference type="InterPro" id="IPR035899">
    <property type="entry name" value="DBL_dom_sf"/>
</dbReference>
<feature type="region of interest" description="Disordered" evidence="2">
    <location>
        <begin position="691"/>
        <end position="716"/>
    </location>
</feature>
<evidence type="ECO:0000256" key="2">
    <source>
        <dbReference type="SAM" id="MobiDB-lite"/>
    </source>
</evidence>
<dbReference type="PROSITE" id="PS50003">
    <property type="entry name" value="PH_DOMAIN"/>
    <property type="match status" value="1"/>
</dbReference>
<dbReference type="FunFam" id="1.20.900.10:FF:000019">
    <property type="entry name" value="Pleckstrin homology domain-containing family G member 1"/>
    <property type="match status" value="1"/>
</dbReference>
<feature type="region of interest" description="Disordered" evidence="2">
    <location>
        <begin position="136"/>
        <end position="159"/>
    </location>
</feature>
<dbReference type="GO" id="GO:0005829">
    <property type="term" value="C:cytosol"/>
    <property type="evidence" value="ECO:0007669"/>
    <property type="project" value="UniProtKB-ARBA"/>
</dbReference>
<feature type="region of interest" description="Disordered" evidence="2">
    <location>
        <begin position="1324"/>
        <end position="1453"/>
    </location>
</feature>
<dbReference type="CDD" id="cd00160">
    <property type="entry name" value="RhoGEF"/>
    <property type="match status" value="1"/>
</dbReference>
<feature type="non-terminal residue" evidence="5">
    <location>
        <position position="1585"/>
    </location>
</feature>
<dbReference type="Proteomes" id="UP000250572">
    <property type="component" value="Unassembled WGS sequence"/>
</dbReference>
<dbReference type="GO" id="GO:0031267">
    <property type="term" value="F:small GTPase binding"/>
    <property type="evidence" value="ECO:0007669"/>
    <property type="project" value="TreeGrafter"/>
</dbReference>
<dbReference type="SMART" id="SM00233">
    <property type="entry name" value="PH"/>
    <property type="match status" value="1"/>
</dbReference>
<evidence type="ECO:0000313" key="5">
    <source>
        <dbReference type="EMBL" id="PWA28326.1"/>
    </source>
</evidence>
<dbReference type="InterPro" id="IPR011993">
    <property type="entry name" value="PH-like_dom_sf"/>
</dbReference>
<feature type="compositionally biased region" description="Low complexity" evidence="2">
    <location>
        <begin position="877"/>
        <end position="891"/>
    </location>
</feature>
<proteinExistence type="predicted"/>
<dbReference type="Gene3D" id="1.20.900.10">
    <property type="entry name" value="Dbl homology (DH) domain"/>
    <property type="match status" value="1"/>
</dbReference>
<dbReference type="Pfam" id="PF00621">
    <property type="entry name" value="RhoGEF"/>
    <property type="match status" value="1"/>
</dbReference>
<dbReference type="PANTHER" id="PTHR45924:SF4">
    <property type="entry name" value="PLECKSTRIN HOMOLOGY DOMAIN-CONTAINING FAMILY G MEMBER 3"/>
    <property type="match status" value="1"/>
</dbReference>
<feature type="compositionally biased region" description="Low complexity" evidence="2">
    <location>
        <begin position="232"/>
        <end position="244"/>
    </location>
</feature>
<name>A0A315VXM6_GAMAF</name>
<feature type="compositionally biased region" description="Basic and acidic residues" evidence="2">
    <location>
        <begin position="1538"/>
        <end position="1550"/>
    </location>
</feature>
<dbReference type="CDD" id="cd13243">
    <property type="entry name" value="PH_PLEKHG1_G2_G3"/>
    <property type="match status" value="1"/>
</dbReference>
<feature type="compositionally biased region" description="Basic and acidic residues" evidence="2">
    <location>
        <begin position="140"/>
        <end position="153"/>
    </location>
</feature>
<dbReference type="SMART" id="SM00325">
    <property type="entry name" value="RhoGEF"/>
    <property type="match status" value="1"/>
</dbReference>
<feature type="compositionally biased region" description="Low complexity" evidence="2">
    <location>
        <begin position="768"/>
        <end position="778"/>
    </location>
</feature>
<dbReference type="InterPro" id="IPR000219">
    <property type="entry name" value="DH_dom"/>
</dbReference>
<accession>A0A315VXM6</accession>
<comment type="caution">
    <text evidence="5">The sequence shown here is derived from an EMBL/GenBank/DDBJ whole genome shotgun (WGS) entry which is preliminary data.</text>
</comment>
<dbReference type="STRING" id="33528.ENSGAFP00000020005"/>
<feature type="compositionally biased region" description="Polar residues" evidence="2">
    <location>
        <begin position="904"/>
        <end position="915"/>
    </location>
</feature>
<evidence type="ECO:0008006" key="7">
    <source>
        <dbReference type="Google" id="ProtNLM"/>
    </source>
</evidence>
<protein>
    <recommendedName>
        <fullName evidence="7">DH domain-containing protein</fullName>
    </recommendedName>
</protein>
<feature type="region of interest" description="Disordered" evidence="2">
    <location>
        <begin position="833"/>
        <end position="938"/>
    </location>
</feature>
<feature type="compositionally biased region" description="Basic and acidic residues" evidence="2">
    <location>
        <begin position="1176"/>
        <end position="1189"/>
    </location>
</feature>
<feature type="domain" description="DH" evidence="4">
    <location>
        <begin position="313"/>
        <end position="493"/>
    </location>
</feature>
<gene>
    <name evidence="5" type="ORF">CCH79_00019011</name>
</gene>
<feature type="region of interest" description="Disordered" evidence="2">
    <location>
        <begin position="187"/>
        <end position="296"/>
    </location>
</feature>
<feature type="compositionally biased region" description="Basic and acidic residues" evidence="2">
    <location>
        <begin position="1015"/>
        <end position="1026"/>
    </location>
</feature>
<feature type="compositionally biased region" description="Polar residues" evidence="2">
    <location>
        <begin position="834"/>
        <end position="843"/>
    </location>
</feature>
<feature type="region of interest" description="Disordered" evidence="2">
    <location>
        <begin position="1170"/>
        <end position="1228"/>
    </location>
</feature>
<feature type="non-terminal residue" evidence="5">
    <location>
        <position position="1"/>
    </location>
</feature>
<dbReference type="PROSITE" id="PS50010">
    <property type="entry name" value="DH_2"/>
    <property type="match status" value="1"/>
</dbReference>
<evidence type="ECO:0000256" key="1">
    <source>
        <dbReference type="ARBA" id="ARBA00022553"/>
    </source>
</evidence>
<dbReference type="Pfam" id="PF22697">
    <property type="entry name" value="SOS1_NGEF_PH"/>
    <property type="match status" value="1"/>
</dbReference>
<dbReference type="PANTHER" id="PTHR45924">
    <property type="entry name" value="FI17866P1"/>
    <property type="match status" value="1"/>
</dbReference>
<feature type="region of interest" description="Disordered" evidence="2">
    <location>
        <begin position="1087"/>
        <end position="1111"/>
    </location>
</feature>
<dbReference type="Gene3D" id="2.30.29.30">
    <property type="entry name" value="Pleckstrin-homology domain (PH domain)/Phosphotyrosine-binding domain (PTB)"/>
    <property type="match status" value="1"/>
</dbReference>